<dbReference type="InterPro" id="IPR035892">
    <property type="entry name" value="C2_domain_sf"/>
</dbReference>
<feature type="compositionally biased region" description="Basic and acidic residues" evidence="7">
    <location>
        <begin position="1071"/>
        <end position="1086"/>
    </location>
</feature>
<accession>A0AAV2TS73</accession>
<dbReference type="GO" id="GO:0035869">
    <property type="term" value="C:ciliary transition zone"/>
    <property type="evidence" value="ECO:0007669"/>
    <property type="project" value="TreeGrafter"/>
</dbReference>
<dbReference type="PANTHER" id="PTHR14240:SF1">
    <property type="entry name" value="PROTEIN FANTOM-RELATED"/>
    <property type="match status" value="1"/>
</dbReference>
<dbReference type="InterPro" id="IPR000008">
    <property type="entry name" value="C2_dom"/>
</dbReference>
<dbReference type="GO" id="GO:1905515">
    <property type="term" value="P:non-motile cilium assembly"/>
    <property type="evidence" value="ECO:0007669"/>
    <property type="project" value="TreeGrafter"/>
</dbReference>
<evidence type="ECO:0000256" key="6">
    <source>
        <dbReference type="SAM" id="Coils"/>
    </source>
</evidence>
<feature type="compositionally biased region" description="Basic and acidic residues" evidence="7">
    <location>
        <begin position="1036"/>
        <end position="1057"/>
    </location>
</feature>
<protein>
    <recommendedName>
        <fullName evidence="8">C2 domain-containing protein</fullName>
    </recommendedName>
</protein>
<evidence type="ECO:0000256" key="3">
    <source>
        <dbReference type="ARBA" id="ARBA00023054"/>
    </source>
</evidence>
<reference evidence="9" key="1">
    <citation type="submission" date="2024-06" db="EMBL/GenBank/DDBJ databases">
        <authorList>
            <person name="Liu X."/>
            <person name="Lenzi L."/>
            <person name="Haldenby T S."/>
            <person name="Uol C."/>
        </authorList>
    </citation>
    <scope>NUCLEOTIDE SEQUENCE</scope>
</reference>
<evidence type="ECO:0000256" key="2">
    <source>
        <dbReference type="ARBA" id="ARBA00006042"/>
    </source>
</evidence>
<dbReference type="Proteomes" id="UP001497525">
    <property type="component" value="Unassembled WGS sequence"/>
</dbReference>
<feature type="compositionally biased region" description="Basic and acidic residues" evidence="7">
    <location>
        <begin position="1096"/>
        <end position="1116"/>
    </location>
</feature>
<dbReference type="Pfam" id="PF18111">
    <property type="entry name" value="RPGR1_C"/>
    <property type="match status" value="1"/>
</dbReference>
<evidence type="ECO:0000313" key="10">
    <source>
        <dbReference type="Proteomes" id="UP001497525"/>
    </source>
</evidence>
<comment type="similarity">
    <text evidence="2">Belongs to the RPGRIP1 family.</text>
</comment>
<evidence type="ECO:0000256" key="7">
    <source>
        <dbReference type="SAM" id="MobiDB-lite"/>
    </source>
</evidence>
<dbReference type="SUPFAM" id="SSF49562">
    <property type="entry name" value="C2 domain (Calcium/lipid-binding domain, CaLB)"/>
    <property type="match status" value="2"/>
</dbReference>
<keyword evidence="5" id="KW-0966">Cell projection</keyword>
<feature type="compositionally biased region" description="Basic and acidic residues" evidence="7">
    <location>
        <begin position="995"/>
        <end position="1006"/>
    </location>
</feature>
<dbReference type="PANTHER" id="PTHR14240">
    <property type="entry name" value="RETINITIS PIGMENTOSA GTPASE REGULATOR-INTERACTING PROTEIN"/>
    <property type="match status" value="1"/>
</dbReference>
<evidence type="ECO:0000256" key="1">
    <source>
        <dbReference type="ARBA" id="ARBA00004138"/>
    </source>
</evidence>
<keyword evidence="4" id="KW-0969">Cilium</keyword>
<dbReference type="InterPro" id="IPR031139">
    <property type="entry name" value="RPGRIP1_fam"/>
</dbReference>
<feature type="compositionally biased region" description="Polar residues" evidence="7">
    <location>
        <begin position="1152"/>
        <end position="1165"/>
    </location>
</feature>
<dbReference type="Gene3D" id="2.60.40.150">
    <property type="entry name" value="C2 domain"/>
    <property type="match status" value="3"/>
</dbReference>
<evidence type="ECO:0000259" key="8">
    <source>
        <dbReference type="PROSITE" id="PS50004"/>
    </source>
</evidence>
<feature type="region of interest" description="Disordered" evidence="7">
    <location>
        <begin position="952"/>
        <end position="1259"/>
    </location>
</feature>
<dbReference type="EMBL" id="CAXLJL010000534">
    <property type="protein sequence ID" value="CAL5138836.1"/>
    <property type="molecule type" value="Genomic_DNA"/>
</dbReference>
<dbReference type="GO" id="GO:0005856">
    <property type="term" value="C:cytoskeleton"/>
    <property type="evidence" value="ECO:0007669"/>
    <property type="project" value="UniProtKB-ARBA"/>
</dbReference>
<evidence type="ECO:0000313" key="9">
    <source>
        <dbReference type="EMBL" id="CAL5138836.1"/>
    </source>
</evidence>
<sequence>MDPKGSIGTWSRDVLEDQYQRIYDDFLILKKHACKQEEKIKQMATKILRLASDKGAGNGTNFRENEFNEKIENLERKNAALQQKLLLTQNQLSVKRQRIGSAPNTARSNSHRNLRTLGTPADRAKESAATGALQTARMQNAALEQTIKQLSEHSQEQEHVIGQLREEMLTKQANYEREIQSLTDRLSSRQKDTLKENIDIIRNQRELREKQLKVSTLESQIQESTAAQEATKAANRQLITEVERLTREIGVLEQRIAGFESKTNSASTDRLKVLELQNSLDDYKRENEVLKESNEKLMSNAFSGMNEQAWLRQEQKLRAHISHLESVLQKRTSISATASNAQNTTLEAVVRAKKTEVEAAELPQRLQTSAHPTSIPGAQAESIARATGFTTDELEEALMILRERKAKAAKSQDGLEFLEKTKDAENKDSAKRLQESEAAHAETIAELEKTRKILAVQYRINKDYRAEATELAERLTQVKDETDQRLAEYAKLLDIRGARIKQLEGQLQDMAYGAKQKKSFSPRNYELIGDQPMMGDDLIDFTDATGRGENIIEVHVGQLVLTSAAAERCALADQQNPQTANSLPTNMKQLRLFITWDFFDFETQATPVINGTNADFNLTVQYPVKMDDLLLEYLSKGQCTVELHQALDGRYRTIGAGQLDVSSLLQIPDGDEVVLSQDETAMRRIGQINLIGVVGNGPVPGIHELTGMPVGRLDYWVRLCVPMPQAIRLYKERFKRIPHPLRTSKRTIAHETAKLFASLPERPSGVDPSSNQLHIHVKEVTDLQSRRPECQPSPFFAYQFYDQPEYASAVIETKSSANFDDLKTFSVTMDQRLDQYLRSQSLRIYVLDNADPNPAASCIGVATVPLLGLVTRSSGVIEGLFELCSPDQIELNENPQKPGNTQNTIKKGLASVKIYWQYPYVYGKASSISAPEPVTKQARKDPQPVVKKIEDTIEERKKEPAQNQIVGEETLEEVKREGIQATATKKKSPPMKAPKTKESGKVESPKPKIPVQPKCDQNPESPRLSKKSPEYWARVESARKDLETVDDSDKNSQDEMPKIAGTVNAAPSRTKTPEYWERMESARLDLESLDVPDEPQETKKKDAAKSKAADAIEKSEIVQPAEASPRSTQKEPVNKPQKPLKGIMKNIAKPKMTSNSEESPANSPLTAIDSPRKRRQTDMSALTVPGAEMKDGEEPQQLQVSISPRPNTNNSAVVVTPTPLPRKKSAEKESTRRSKSPGGKSTTKPSPRIKPKKLGLSRTKLATDENQVRVDLHDIEINSSFYKLKNSKVQKLFVEYTFLGYPDPLETESSILVGRSGRKMKAELNYSTTFDVDFAKNYERRQHLARLLLPEDPNQGNLVFTIVAEPYPSESGECEEIGTAKVNIRQILASGKDLDHSVLKIEPIRAENKPVASSEQVGQLCVSIYCLSALKAIVKEMPGTKLAV</sequence>
<proteinExistence type="inferred from homology"/>
<feature type="coiled-coil region" evidence="6">
    <location>
        <begin position="64"/>
        <end position="91"/>
    </location>
</feature>
<feature type="domain" description="C2" evidence="8">
    <location>
        <begin position="751"/>
        <end position="881"/>
    </location>
</feature>
<dbReference type="InterPro" id="IPR041091">
    <property type="entry name" value="RPGRIP1_C"/>
</dbReference>
<dbReference type="Pfam" id="PF11618">
    <property type="entry name" value="C2-C2_1"/>
    <property type="match status" value="2"/>
</dbReference>
<comment type="subcellular location">
    <subcellularLocation>
        <location evidence="1">Cell projection</location>
        <location evidence="1">Cilium</location>
    </subcellularLocation>
</comment>
<keyword evidence="3 6" id="KW-0175">Coiled coil</keyword>
<name>A0AAV2TS73_CALDB</name>
<dbReference type="InterPro" id="IPR021656">
    <property type="entry name" value="C2-C2_1"/>
</dbReference>
<dbReference type="PROSITE" id="PS50004">
    <property type="entry name" value="C2"/>
    <property type="match status" value="1"/>
</dbReference>
<evidence type="ECO:0000256" key="5">
    <source>
        <dbReference type="ARBA" id="ARBA00023273"/>
    </source>
</evidence>
<feature type="coiled-coil region" evidence="6">
    <location>
        <begin position="391"/>
        <end position="485"/>
    </location>
</feature>
<comment type="caution">
    <text evidence="9">The sequence shown here is derived from an EMBL/GenBank/DDBJ whole genome shotgun (WGS) entry which is preliminary data.</text>
</comment>
<gene>
    <name evidence="9" type="ORF">CDAUBV1_LOCUS13702</name>
</gene>
<organism evidence="9 10">
    <name type="scientific">Calicophoron daubneyi</name>
    <name type="common">Rumen fluke</name>
    <name type="synonym">Paramphistomum daubneyi</name>
    <dbReference type="NCBI Taxonomy" id="300641"/>
    <lineage>
        <taxon>Eukaryota</taxon>
        <taxon>Metazoa</taxon>
        <taxon>Spiralia</taxon>
        <taxon>Lophotrochozoa</taxon>
        <taxon>Platyhelminthes</taxon>
        <taxon>Trematoda</taxon>
        <taxon>Digenea</taxon>
        <taxon>Plagiorchiida</taxon>
        <taxon>Pronocephalata</taxon>
        <taxon>Paramphistomoidea</taxon>
        <taxon>Paramphistomidae</taxon>
        <taxon>Calicophoron</taxon>
    </lineage>
</organism>
<feature type="compositionally biased region" description="Polar residues" evidence="7">
    <location>
        <begin position="1196"/>
        <end position="1213"/>
    </location>
</feature>
<feature type="coiled-coil region" evidence="6">
    <location>
        <begin position="133"/>
        <end position="300"/>
    </location>
</feature>
<evidence type="ECO:0000256" key="4">
    <source>
        <dbReference type="ARBA" id="ARBA00023069"/>
    </source>
</evidence>